<organism evidence="6 7">
    <name type="scientific">Mytilus edulis</name>
    <name type="common">Blue mussel</name>
    <dbReference type="NCBI Taxonomy" id="6550"/>
    <lineage>
        <taxon>Eukaryota</taxon>
        <taxon>Metazoa</taxon>
        <taxon>Spiralia</taxon>
        <taxon>Lophotrochozoa</taxon>
        <taxon>Mollusca</taxon>
        <taxon>Bivalvia</taxon>
        <taxon>Autobranchia</taxon>
        <taxon>Pteriomorphia</taxon>
        <taxon>Mytilida</taxon>
        <taxon>Mytiloidea</taxon>
        <taxon>Mytilidae</taxon>
        <taxon>Mytilinae</taxon>
        <taxon>Mytilus</taxon>
    </lineage>
</organism>
<proteinExistence type="predicted"/>
<evidence type="ECO:0000256" key="1">
    <source>
        <dbReference type="ARBA" id="ARBA00022448"/>
    </source>
</evidence>
<dbReference type="Proteomes" id="UP000683360">
    <property type="component" value="Unassembled WGS sequence"/>
</dbReference>
<gene>
    <name evidence="6" type="ORF">MEDL_44810</name>
</gene>
<dbReference type="PANTHER" id="PTHR11384:SF62">
    <property type="entry name" value="ATP-BINDING CASSETTE SUB-FAMILY D MEMBER 3"/>
    <property type="match status" value="1"/>
</dbReference>
<dbReference type="InterPro" id="IPR027417">
    <property type="entry name" value="P-loop_NTPase"/>
</dbReference>
<evidence type="ECO:0000259" key="5">
    <source>
        <dbReference type="Pfam" id="PF06472"/>
    </source>
</evidence>
<evidence type="ECO:0000256" key="4">
    <source>
        <dbReference type="ARBA" id="ARBA00023136"/>
    </source>
</evidence>
<dbReference type="PANTHER" id="PTHR11384">
    <property type="entry name" value="ATP-BINDING CASSETTE, SUB-FAMILY D MEMBER"/>
    <property type="match status" value="1"/>
</dbReference>
<sequence length="533" mass="60310">MLKYGLNELKLRFRTNLSQHLYDKYLRGFTYYKMSNLDNRISNADQLLTQDVEKFCDAVGELYSNLSKDLEKFCDGVGELYSNLSKVSQLLKDLEKFCDAVGLYSNLSKNQLLTQDLEKFCDAVGELYSIMSNKNQLLTQDLEKFCDAVGELYSNLSKGKNQLLTQDLEKFCDAVGELYSIMSSKNQLLTQDLEKFCNAVGELYSIMSKVRISYSQDVEKFCNAVGYYGHNLSKDVEKFCDAVGELYSNLSKPLLDVGLYTIKLTGSIGAQGPATMLGYLAVSGLILTRLRRPIGKFTMQEQKLEGEYRYVNTRLITNSEEIAFYQGNKREQTIILATFSKLVRHLHFISFRMQMGFVDNIIAKYVATVFGYLVVKKPFLDLALAHHLNSTFSERLEDYYKSGRMLVRMAEAIGRIVLAGRDMTRLAGFTARITQLNTVLDDLNKGQYERTMVSDQSGQKKNNKVFKAGSGKIIPQDHIIRFEKVPLVTPNGDVLIEELDFEVKSGMNVLVCGPNGCGKSSLFRTLGEVNIYL</sequence>
<name>A0A8S3TEX9_MYTED</name>
<reference evidence="6" key="1">
    <citation type="submission" date="2021-03" db="EMBL/GenBank/DDBJ databases">
        <authorList>
            <person name="Bekaert M."/>
        </authorList>
    </citation>
    <scope>NUCLEOTIDE SEQUENCE</scope>
</reference>
<dbReference type="EMBL" id="CAJPWZ010002163">
    <property type="protein sequence ID" value="CAG2232054.1"/>
    <property type="molecule type" value="Genomic_DNA"/>
</dbReference>
<feature type="domain" description="ABC transmembrane type-1" evidence="5">
    <location>
        <begin position="1"/>
        <end position="68"/>
    </location>
</feature>
<feature type="domain" description="ABC transmembrane type-1" evidence="5">
    <location>
        <begin position="230"/>
        <end position="380"/>
    </location>
</feature>
<dbReference type="SUPFAM" id="SSF52540">
    <property type="entry name" value="P-loop containing nucleoside triphosphate hydrolases"/>
    <property type="match status" value="1"/>
</dbReference>
<keyword evidence="2" id="KW-0812">Transmembrane</keyword>
<dbReference type="GO" id="GO:0007031">
    <property type="term" value="P:peroxisome organization"/>
    <property type="evidence" value="ECO:0007669"/>
    <property type="project" value="TreeGrafter"/>
</dbReference>
<dbReference type="InterPro" id="IPR011527">
    <property type="entry name" value="ABC1_TM_dom"/>
</dbReference>
<evidence type="ECO:0000256" key="2">
    <source>
        <dbReference type="ARBA" id="ARBA00022692"/>
    </source>
</evidence>
<dbReference type="GO" id="GO:0005524">
    <property type="term" value="F:ATP binding"/>
    <property type="evidence" value="ECO:0007669"/>
    <property type="project" value="InterPro"/>
</dbReference>
<accession>A0A8S3TEX9</accession>
<evidence type="ECO:0000313" key="6">
    <source>
        <dbReference type="EMBL" id="CAG2232054.1"/>
    </source>
</evidence>
<keyword evidence="4" id="KW-0472">Membrane</keyword>
<dbReference type="AlphaFoldDB" id="A0A8S3TEX9"/>
<dbReference type="GO" id="GO:0042760">
    <property type="term" value="P:very long-chain fatty acid catabolic process"/>
    <property type="evidence" value="ECO:0007669"/>
    <property type="project" value="TreeGrafter"/>
</dbReference>
<dbReference type="Pfam" id="PF06472">
    <property type="entry name" value="ABC_membrane_2"/>
    <property type="match status" value="2"/>
</dbReference>
<keyword evidence="3" id="KW-1133">Transmembrane helix</keyword>
<dbReference type="GO" id="GO:0140359">
    <property type="term" value="F:ABC-type transporter activity"/>
    <property type="evidence" value="ECO:0007669"/>
    <property type="project" value="InterPro"/>
</dbReference>
<dbReference type="GO" id="GO:0015910">
    <property type="term" value="P:long-chain fatty acid import into peroxisome"/>
    <property type="evidence" value="ECO:0007669"/>
    <property type="project" value="TreeGrafter"/>
</dbReference>
<keyword evidence="7" id="KW-1185">Reference proteome</keyword>
<evidence type="ECO:0000313" key="7">
    <source>
        <dbReference type="Proteomes" id="UP000683360"/>
    </source>
</evidence>
<evidence type="ECO:0000256" key="3">
    <source>
        <dbReference type="ARBA" id="ARBA00022989"/>
    </source>
</evidence>
<dbReference type="Gene3D" id="3.40.50.300">
    <property type="entry name" value="P-loop containing nucleotide triphosphate hydrolases"/>
    <property type="match status" value="1"/>
</dbReference>
<dbReference type="GO" id="GO:0005324">
    <property type="term" value="F:long-chain fatty acid transmembrane transporter activity"/>
    <property type="evidence" value="ECO:0007669"/>
    <property type="project" value="TreeGrafter"/>
</dbReference>
<keyword evidence="1" id="KW-0813">Transport</keyword>
<dbReference type="GO" id="GO:0006635">
    <property type="term" value="P:fatty acid beta-oxidation"/>
    <property type="evidence" value="ECO:0007669"/>
    <property type="project" value="TreeGrafter"/>
</dbReference>
<protein>
    <submittedName>
        <fullName evidence="6">ABCD3</fullName>
    </submittedName>
</protein>
<dbReference type="InterPro" id="IPR050835">
    <property type="entry name" value="ABC_transporter_sub-D"/>
</dbReference>
<comment type="caution">
    <text evidence="6">The sequence shown here is derived from an EMBL/GenBank/DDBJ whole genome shotgun (WGS) entry which is preliminary data.</text>
</comment>
<dbReference type="OrthoDB" id="422637at2759"/>
<dbReference type="GO" id="GO:0005778">
    <property type="term" value="C:peroxisomal membrane"/>
    <property type="evidence" value="ECO:0007669"/>
    <property type="project" value="TreeGrafter"/>
</dbReference>